<feature type="domain" description="Fibronectin type-II" evidence="4">
    <location>
        <begin position="172"/>
        <end position="221"/>
    </location>
</feature>
<evidence type="ECO:0000313" key="5">
    <source>
        <dbReference type="EMBL" id="CDW19247.1"/>
    </source>
</evidence>
<keyword evidence="2" id="KW-1015">Disulfide bond</keyword>
<dbReference type="InterPro" id="IPR013806">
    <property type="entry name" value="Kringle-like"/>
</dbReference>
<evidence type="ECO:0000256" key="1">
    <source>
        <dbReference type="ARBA" id="ARBA00022737"/>
    </source>
</evidence>
<sequence length="227" mass="25769">RSYGRFYSVGTNYLIEKVNCILQNNSFVFQRNKCKIVISITYNFQNFSNSLRFAAKMQSSPPIEKLYKFISERGFINQFDIQSINMKTFLIATLLVAQYASSVLGCQTTTGENCIFPFTYREMTFSKCSKADYDKYWCATSVNSDGSFKTFGDCNSNCPMEVHSPTKECLTVGGIPCQFPFSYNGNTYSKCTSADNNGVKWCPINKYPGSSEAYHYEECNMTSQCEP</sequence>
<dbReference type="SMART" id="SM00059">
    <property type="entry name" value="FN2"/>
    <property type="match status" value="2"/>
</dbReference>
<protein>
    <submittedName>
        <fullName evidence="5">Matrix metalloproteinase 9 [Ictalurus punctatus]</fullName>
    </submittedName>
</protein>
<dbReference type="InterPro" id="IPR036943">
    <property type="entry name" value="FN_type2_sf"/>
</dbReference>
<proteinExistence type="predicted"/>
<evidence type="ECO:0000256" key="2">
    <source>
        <dbReference type="ARBA" id="ARBA00023157"/>
    </source>
</evidence>
<feature type="non-terminal residue" evidence="5">
    <location>
        <position position="1"/>
    </location>
</feature>
<dbReference type="PROSITE" id="PS51092">
    <property type="entry name" value="FN2_2"/>
    <property type="match status" value="2"/>
</dbReference>
<dbReference type="AlphaFoldDB" id="A0A0K2T0W7"/>
<keyword evidence="1" id="KW-0677">Repeat</keyword>
<accession>A0A0K2T0W7</accession>
<dbReference type="OrthoDB" id="406838at2759"/>
<dbReference type="EMBL" id="HACA01001886">
    <property type="protein sequence ID" value="CDW19247.1"/>
    <property type="molecule type" value="Transcribed_RNA"/>
</dbReference>
<dbReference type="Pfam" id="PF00040">
    <property type="entry name" value="fn2"/>
    <property type="match status" value="2"/>
</dbReference>
<name>A0A0K2T0W7_LEPSM</name>
<gene>
    <name evidence="5" type="primary">mmp9</name>
</gene>
<evidence type="ECO:0000256" key="3">
    <source>
        <dbReference type="PROSITE-ProRule" id="PRU00479"/>
    </source>
</evidence>
<reference evidence="5" key="1">
    <citation type="submission" date="2014-05" db="EMBL/GenBank/DDBJ databases">
        <authorList>
            <person name="Chronopoulou M."/>
        </authorList>
    </citation>
    <scope>NUCLEOTIDE SEQUENCE</scope>
    <source>
        <tissue evidence="5">Whole organism</tissue>
    </source>
</reference>
<feature type="domain" description="Fibronectin type-II" evidence="4">
    <location>
        <begin position="109"/>
        <end position="156"/>
    </location>
</feature>
<comment type="caution">
    <text evidence="3">Lacks conserved residue(s) required for the propagation of feature annotation.</text>
</comment>
<organism evidence="5">
    <name type="scientific">Lepeophtheirus salmonis</name>
    <name type="common">Salmon louse</name>
    <name type="synonym">Caligus salmonis</name>
    <dbReference type="NCBI Taxonomy" id="72036"/>
    <lineage>
        <taxon>Eukaryota</taxon>
        <taxon>Metazoa</taxon>
        <taxon>Ecdysozoa</taxon>
        <taxon>Arthropoda</taxon>
        <taxon>Crustacea</taxon>
        <taxon>Multicrustacea</taxon>
        <taxon>Hexanauplia</taxon>
        <taxon>Copepoda</taxon>
        <taxon>Siphonostomatoida</taxon>
        <taxon>Caligidae</taxon>
        <taxon>Lepeophtheirus</taxon>
    </lineage>
</organism>
<dbReference type="Gene3D" id="2.10.10.10">
    <property type="entry name" value="Fibronectin, type II, collagen-binding"/>
    <property type="match status" value="2"/>
</dbReference>
<evidence type="ECO:0000259" key="4">
    <source>
        <dbReference type="PROSITE" id="PS51092"/>
    </source>
</evidence>
<dbReference type="InterPro" id="IPR000562">
    <property type="entry name" value="FN_type2_dom"/>
</dbReference>
<dbReference type="SUPFAM" id="SSF57440">
    <property type="entry name" value="Kringle-like"/>
    <property type="match status" value="2"/>
</dbReference>